<sequence>MAGGMAVSSTGGGGGGGGAEFDGKMNKYVILCCIVASTGGLMFGYDIGISGGVTAMDDFLVKFFHSVYVKKHEVHEDNYCKYDNQGLQLFTSSLYLAALVASFGASRVCSAYGRKRTMQIASAVFLIGVSLNAFAKNLIMLIIGRLLLGFGIGFANQAVPLFLSEIAPVKYRGGLNILFQLMVTIGILIANLINYFMEKIHPWGWRVSLGLASIPAMLLLLGSLVLPETPTSLIERGNEKEGHDTLKKIRGTENVEAEYSEIVHACELGREVKHPFRNLMKRQSRPQLVIAIFMQIFQQFTGINAIMFYAPVLFQTIGFRNDASLMSAVITGVVNVGSTIVSIVVVDKWGRKVLLLQACGQMFLTQLAIGGVLMGKLGSTGGLSKPIAITVVSLVCLYVMSFAWSWGPLGWLIPSETFPVETRTAGYAFAVSSNMLFTFLIAQAFLSMLCSMKAGVFFFFAAWIVIMAVFTVYLLPETKGISIDEMNDRVWKQHRFWKRFMDPHSHPARVPVA</sequence>
<feature type="transmembrane region" description="Helical" evidence="10">
    <location>
        <begin position="87"/>
        <end position="105"/>
    </location>
</feature>
<dbReference type="OrthoDB" id="5296287at2759"/>
<dbReference type="PROSITE" id="PS00216">
    <property type="entry name" value="SUGAR_TRANSPORT_1"/>
    <property type="match status" value="1"/>
</dbReference>
<keyword evidence="3 9" id="KW-0813">Transport</keyword>
<feature type="transmembrane region" description="Helical" evidence="10">
    <location>
        <begin position="425"/>
        <end position="449"/>
    </location>
</feature>
<organism evidence="12 13">
    <name type="scientific">Carex littledalei</name>
    <dbReference type="NCBI Taxonomy" id="544730"/>
    <lineage>
        <taxon>Eukaryota</taxon>
        <taxon>Viridiplantae</taxon>
        <taxon>Streptophyta</taxon>
        <taxon>Embryophyta</taxon>
        <taxon>Tracheophyta</taxon>
        <taxon>Spermatophyta</taxon>
        <taxon>Magnoliopsida</taxon>
        <taxon>Liliopsida</taxon>
        <taxon>Poales</taxon>
        <taxon>Cyperaceae</taxon>
        <taxon>Cyperoideae</taxon>
        <taxon>Cariceae</taxon>
        <taxon>Carex</taxon>
        <taxon>Carex subgen. Euthyceras</taxon>
    </lineage>
</organism>
<evidence type="ECO:0000313" key="12">
    <source>
        <dbReference type="EMBL" id="KAF3336233.1"/>
    </source>
</evidence>
<evidence type="ECO:0000259" key="11">
    <source>
        <dbReference type="PROSITE" id="PS50850"/>
    </source>
</evidence>
<dbReference type="GO" id="GO:0016020">
    <property type="term" value="C:membrane"/>
    <property type="evidence" value="ECO:0007669"/>
    <property type="project" value="UniProtKB-SubCell"/>
</dbReference>
<accession>A0A833RIY7</accession>
<keyword evidence="13" id="KW-1185">Reference proteome</keyword>
<evidence type="ECO:0000256" key="5">
    <source>
        <dbReference type="ARBA" id="ARBA00022692"/>
    </source>
</evidence>
<dbReference type="PRINTS" id="PR00171">
    <property type="entry name" value="SUGRTRNSPORT"/>
</dbReference>
<dbReference type="Gene3D" id="1.20.1250.20">
    <property type="entry name" value="MFS general substrate transporter like domains"/>
    <property type="match status" value="1"/>
</dbReference>
<keyword evidence="5 10" id="KW-0812">Transmembrane</keyword>
<dbReference type="InterPro" id="IPR044778">
    <property type="entry name" value="MFS_STP/MST-like_plant"/>
</dbReference>
<protein>
    <submittedName>
        <fullName evidence="12">Putative Sugar transporter</fullName>
    </submittedName>
</protein>
<evidence type="ECO:0000256" key="8">
    <source>
        <dbReference type="ARBA" id="ARBA00023136"/>
    </source>
</evidence>
<dbReference type="GO" id="GO:0015293">
    <property type="term" value="F:symporter activity"/>
    <property type="evidence" value="ECO:0007669"/>
    <property type="project" value="UniProtKB-KW"/>
</dbReference>
<feature type="transmembrane region" description="Helical" evidence="10">
    <location>
        <begin position="175"/>
        <end position="197"/>
    </location>
</feature>
<keyword evidence="6" id="KW-0769">Symport</keyword>
<dbReference type="InterPro" id="IPR003663">
    <property type="entry name" value="Sugar/inositol_transpt"/>
</dbReference>
<evidence type="ECO:0000256" key="3">
    <source>
        <dbReference type="ARBA" id="ARBA00022448"/>
    </source>
</evidence>
<keyword evidence="8 10" id="KW-0472">Membrane</keyword>
<evidence type="ECO:0000256" key="6">
    <source>
        <dbReference type="ARBA" id="ARBA00022847"/>
    </source>
</evidence>
<comment type="caution">
    <text evidence="12">The sequence shown here is derived from an EMBL/GenBank/DDBJ whole genome shotgun (WGS) entry which is preliminary data.</text>
</comment>
<evidence type="ECO:0000256" key="1">
    <source>
        <dbReference type="ARBA" id="ARBA00004141"/>
    </source>
</evidence>
<dbReference type="NCBIfam" id="TIGR00879">
    <property type="entry name" value="SP"/>
    <property type="match status" value="1"/>
</dbReference>
<dbReference type="GO" id="GO:0015145">
    <property type="term" value="F:monosaccharide transmembrane transporter activity"/>
    <property type="evidence" value="ECO:0007669"/>
    <property type="project" value="InterPro"/>
</dbReference>
<feature type="transmembrane region" description="Helical" evidence="10">
    <location>
        <begin position="117"/>
        <end position="135"/>
    </location>
</feature>
<comment type="similarity">
    <text evidence="2 9">Belongs to the major facilitator superfamily. Sugar transporter (TC 2.A.1.1) family.</text>
</comment>
<dbReference type="InterPro" id="IPR005828">
    <property type="entry name" value="MFS_sugar_transport-like"/>
</dbReference>
<evidence type="ECO:0000256" key="4">
    <source>
        <dbReference type="ARBA" id="ARBA00022597"/>
    </source>
</evidence>
<feature type="transmembrane region" description="Helical" evidence="10">
    <location>
        <begin position="203"/>
        <end position="226"/>
    </location>
</feature>
<dbReference type="PANTHER" id="PTHR23500">
    <property type="entry name" value="SOLUTE CARRIER FAMILY 2, FACILITATED GLUCOSE TRANSPORTER"/>
    <property type="match status" value="1"/>
</dbReference>
<feature type="transmembrane region" description="Helical" evidence="10">
    <location>
        <begin position="353"/>
        <end position="375"/>
    </location>
</feature>
<feature type="domain" description="Major facilitator superfamily (MFS) profile" evidence="11">
    <location>
        <begin position="32"/>
        <end position="479"/>
    </location>
</feature>
<feature type="transmembrane region" description="Helical" evidence="10">
    <location>
        <begin position="387"/>
        <end position="413"/>
    </location>
</feature>
<dbReference type="PANTHER" id="PTHR23500:SF371">
    <property type="entry name" value="OS07G0206600 PROTEIN"/>
    <property type="match status" value="1"/>
</dbReference>
<reference evidence="12" key="1">
    <citation type="submission" date="2020-01" db="EMBL/GenBank/DDBJ databases">
        <title>Genome sequence of Kobresia littledalei, the first chromosome-level genome in the family Cyperaceae.</title>
        <authorList>
            <person name="Qu G."/>
        </authorList>
    </citation>
    <scope>NUCLEOTIDE SEQUENCE</scope>
    <source>
        <strain evidence="12">C.B.Clarke</strain>
        <tissue evidence="12">Leaf</tissue>
    </source>
</reference>
<dbReference type="Proteomes" id="UP000623129">
    <property type="component" value="Unassembled WGS sequence"/>
</dbReference>
<feature type="transmembrane region" description="Helical" evidence="10">
    <location>
        <begin position="288"/>
        <end position="312"/>
    </location>
</feature>
<keyword evidence="4 12" id="KW-0762">Sugar transport</keyword>
<dbReference type="PROSITE" id="PS00217">
    <property type="entry name" value="SUGAR_TRANSPORT_2"/>
    <property type="match status" value="1"/>
</dbReference>
<dbReference type="InterPro" id="IPR020846">
    <property type="entry name" value="MFS_dom"/>
</dbReference>
<comment type="subcellular location">
    <subcellularLocation>
        <location evidence="1">Membrane</location>
        <topology evidence="1">Multi-pass membrane protein</topology>
    </subcellularLocation>
</comment>
<feature type="transmembrane region" description="Helical" evidence="10">
    <location>
        <begin position="141"/>
        <end position="163"/>
    </location>
</feature>
<keyword evidence="7 10" id="KW-1133">Transmembrane helix</keyword>
<evidence type="ECO:0000256" key="10">
    <source>
        <dbReference type="SAM" id="Phobius"/>
    </source>
</evidence>
<dbReference type="FunFam" id="1.20.1250.20:FF:000002">
    <property type="entry name" value="Sugar transport protein 13"/>
    <property type="match status" value="1"/>
</dbReference>
<dbReference type="InterPro" id="IPR005829">
    <property type="entry name" value="Sugar_transporter_CS"/>
</dbReference>
<evidence type="ECO:0000256" key="2">
    <source>
        <dbReference type="ARBA" id="ARBA00010992"/>
    </source>
</evidence>
<evidence type="ECO:0000256" key="7">
    <source>
        <dbReference type="ARBA" id="ARBA00022989"/>
    </source>
</evidence>
<feature type="transmembrane region" description="Helical" evidence="10">
    <location>
        <begin position="455"/>
        <end position="476"/>
    </location>
</feature>
<evidence type="ECO:0000313" key="13">
    <source>
        <dbReference type="Proteomes" id="UP000623129"/>
    </source>
</evidence>
<dbReference type="PROSITE" id="PS50850">
    <property type="entry name" value="MFS"/>
    <property type="match status" value="1"/>
</dbReference>
<dbReference type="EMBL" id="SWLB01000007">
    <property type="protein sequence ID" value="KAF3336233.1"/>
    <property type="molecule type" value="Genomic_DNA"/>
</dbReference>
<dbReference type="SUPFAM" id="SSF103473">
    <property type="entry name" value="MFS general substrate transporter"/>
    <property type="match status" value="1"/>
</dbReference>
<proteinExistence type="inferred from homology"/>
<dbReference type="Pfam" id="PF00083">
    <property type="entry name" value="Sugar_tr"/>
    <property type="match status" value="1"/>
</dbReference>
<dbReference type="CDD" id="cd17361">
    <property type="entry name" value="MFS_STP"/>
    <property type="match status" value="1"/>
</dbReference>
<dbReference type="InterPro" id="IPR045262">
    <property type="entry name" value="STP/PLT_plant"/>
</dbReference>
<dbReference type="InterPro" id="IPR036259">
    <property type="entry name" value="MFS_trans_sf"/>
</dbReference>
<feature type="transmembrane region" description="Helical" evidence="10">
    <location>
        <begin position="28"/>
        <end position="47"/>
    </location>
</feature>
<gene>
    <name evidence="12" type="ORF">FCM35_KLT18819</name>
</gene>
<dbReference type="AlphaFoldDB" id="A0A833RIY7"/>
<name>A0A833RIY7_9POAL</name>
<evidence type="ECO:0000256" key="9">
    <source>
        <dbReference type="RuleBase" id="RU003346"/>
    </source>
</evidence>
<feature type="transmembrane region" description="Helical" evidence="10">
    <location>
        <begin position="324"/>
        <end position="346"/>
    </location>
</feature>